<keyword evidence="2" id="KW-1185">Reference proteome</keyword>
<dbReference type="Proteomes" id="UP000548726">
    <property type="component" value="Unassembled WGS sequence"/>
</dbReference>
<organism evidence="1 2">
    <name type="scientific">Acetobacter persici</name>
    <dbReference type="NCBI Taxonomy" id="1076596"/>
    <lineage>
        <taxon>Bacteria</taxon>
        <taxon>Pseudomonadati</taxon>
        <taxon>Pseudomonadota</taxon>
        <taxon>Alphaproteobacteria</taxon>
        <taxon>Acetobacterales</taxon>
        <taxon>Acetobacteraceae</taxon>
        <taxon>Acetobacter</taxon>
    </lineage>
</organism>
<protein>
    <submittedName>
        <fullName evidence="1">Uncharacterized protein</fullName>
    </submittedName>
</protein>
<accession>A0A6V8IA77</accession>
<evidence type="ECO:0000313" key="2">
    <source>
        <dbReference type="Proteomes" id="UP000548726"/>
    </source>
</evidence>
<proteinExistence type="predicted"/>
<dbReference type="EMBL" id="BLJP01000009">
    <property type="protein sequence ID" value="GFE94204.1"/>
    <property type="molecule type" value="Genomic_DNA"/>
</dbReference>
<comment type="caution">
    <text evidence="1">The sequence shown here is derived from an EMBL/GenBank/DDBJ whole genome shotgun (WGS) entry which is preliminary data.</text>
</comment>
<sequence>MAVVVTQPIYIADTLTGTPVSRRRGKTANDIGGSYTKPEHIRNLIEDYHRANKRDCRPNQMLSIVFSRFDNDKQDDAFQLSKKLRHTIADCLRRNNALHVAVGIHENDHRGGHGLHIHILLYLPEERFSELVTALTECLAKRCKKFLKTLAETKGVAFKSRTNSYELYQKLRSDHHKSLPFHFSDATPMRRNDSEQRLAYLCKSIDPNFKVTFRGNTIPISEVDWRATGEGTKLQAQSCNRPSRPIFSAGSIHRTCLTPANEGYDPILIDETFVPSIRIQNNIQRATNAYEKSLGLSHD</sequence>
<gene>
    <name evidence="1" type="ORF">DmAi_22630</name>
</gene>
<reference evidence="1 2" key="1">
    <citation type="journal article" date="2020" name="Cell Rep.">
        <title>Local necrotic cells trigger systemic immune activation via gut microbiome dysbiosis in Drosophila.</title>
        <authorList>
            <person name="Kosakamoto H."/>
            <person name="Yamauchi T."/>
            <person name="Akuzawa-Tokita Y."/>
            <person name="Nishimura K."/>
            <person name="Soga T."/>
            <person name="Murakami T."/>
            <person name="Mori H."/>
            <person name="Yamamoto K."/>
            <person name="Miyazaki R."/>
            <person name="Koto A."/>
            <person name="Miura M."/>
            <person name="Obata F."/>
        </authorList>
    </citation>
    <scope>NUCLEOTIDE SEQUENCE [LARGE SCALE GENOMIC DNA]</scope>
    <source>
        <strain evidence="1 2">Ai</strain>
    </source>
</reference>
<dbReference type="AlphaFoldDB" id="A0A6V8IA77"/>
<name>A0A6V8IA77_9PROT</name>
<evidence type="ECO:0000313" key="1">
    <source>
        <dbReference type="EMBL" id="GFE94204.1"/>
    </source>
</evidence>